<feature type="compositionally biased region" description="Low complexity" evidence="1">
    <location>
        <begin position="303"/>
        <end position="317"/>
    </location>
</feature>
<organism evidence="3 4">
    <name type="scientific">Penicillium daleae</name>
    <dbReference type="NCBI Taxonomy" id="63821"/>
    <lineage>
        <taxon>Eukaryota</taxon>
        <taxon>Fungi</taxon>
        <taxon>Dikarya</taxon>
        <taxon>Ascomycota</taxon>
        <taxon>Pezizomycotina</taxon>
        <taxon>Eurotiomycetes</taxon>
        <taxon>Eurotiomycetidae</taxon>
        <taxon>Eurotiales</taxon>
        <taxon>Aspergillaceae</taxon>
        <taxon>Penicillium</taxon>
    </lineage>
</organism>
<feature type="compositionally biased region" description="Basic and acidic residues" evidence="1">
    <location>
        <begin position="1"/>
        <end position="22"/>
    </location>
</feature>
<feature type="domain" description="SWR1-complex protein 3" evidence="2">
    <location>
        <begin position="63"/>
        <end position="157"/>
    </location>
</feature>
<dbReference type="GeneID" id="81594444"/>
<gene>
    <name evidence="3" type="ORF">N7458_000807</name>
</gene>
<feature type="region of interest" description="Disordered" evidence="1">
    <location>
        <begin position="116"/>
        <end position="135"/>
    </location>
</feature>
<dbReference type="InterPro" id="IPR037651">
    <property type="entry name" value="Swc3"/>
</dbReference>
<feature type="compositionally biased region" description="Pro residues" evidence="1">
    <location>
        <begin position="38"/>
        <end position="53"/>
    </location>
</feature>
<dbReference type="PANTHER" id="PTHR28108">
    <property type="entry name" value="SWR1-COMPLEX PROTEIN 3"/>
    <property type="match status" value="1"/>
</dbReference>
<accession>A0AAD6CGV0</accession>
<evidence type="ECO:0000313" key="4">
    <source>
        <dbReference type="Proteomes" id="UP001213681"/>
    </source>
</evidence>
<feature type="region of interest" description="Disordered" evidence="1">
    <location>
        <begin position="299"/>
        <end position="538"/>
    </location>
</feature>
<feature type="region of interest" description="Disordered" evidence="1">
    <location>
        <begin position="1"/>
        <end position="80"/>
    </location>
</feature>
<feature type="compositionally biased region" description="Low complexity" evidence="1">
    <location>
        <begin position="443"/>
        <end position="457"/>
    </location>
</feature>
<dbReference type="Proteomes" id="UP001213681">
    <property type="component" value="Unassembled WGS sequence"/>
</dbReference>
<evidence type="ECO:0000256" key="1">
    <source>
        <dbReference type="SAM" id="MobiDB-lite"/>
    </source>
</evidence>
<dbReference type="InterPro" id="IPR057558">
    <property type="entry name" value="Swc3_dom"/>
</dbReference>
<feature type="region of interest" description="Disordered" evidence="1">
    <location>
        <begin position="604"/>
        <end position="674"/>
    </location>
</feature>
<dbReference type="Pfam" id="PF24707">
    <property type="entry name" value="Swc3"/>
    <property type="match status" value="1"/>
</dbReference>
<evidence type="ECO:0000313" key="3">
    <source>
        <dbReference type="EMBL" id="KAJ5465121.1"/>
    </source>
</evidence>
<dbReference type="AlphaFoldDB" id="A0AAD6CGV0"/>
<feature type="compositionally biased region" description="Pro residues" evidence="1">
    <location>
        <begin position="391"/>
        <end position="406"/>
    </location>
</feature>
<feature type="compositionally biased region" description="Basic and acidic residues" evidence="1">
    <location>
        <begin position="646"/>
        <end position="658"/>
    </location>
</feature>
<dbReference type="RefSeq" id="XP_056771968.1">
    <property type="nucleotide sequence ID" value="XM_056904201.1"/>
</dbReference>
<feature type="compositionally biased region" description="Pro residues" evidence="1">
    <location>
        <begin position="229"/>
        <end position="245"/>
    </location>
</feature>
<dbReference type="GO" id="GO:0000812">
    <property type="term" value="C:Swr1 complex"/>
    <property type="evidence" value="ECO:0007669"/>
    <property type="project" value="InterPro"/>
</dbReference>
<comment type="caution">
    <text evidence="3">The sequence shown here is derived from an EMBL/GenBank/DDBJ whole genome shotgun (WGS) entry which is preliminary data.</text>
</comment>
<feature type="compositionally biased region" description="Basic residues" evidence="1">
    <location>
        <begin position="615"/>
        <end position="626"/>
    </location>
</feature>
<dbReference type="GO" id="GO:0140849">
    <property type="term" value="F:ATP-dependent H2AZ histone chaperone activity"/>
    <property type="evidence" value="ECO:0007669"/>
    <property type="project" value="InterPro"/>
</dbReference>
<protein>
    <recommendedName>
        <fullName evidence="2">SWR1-complex protein 3 domain-containing protein</fullName>
    </recommendedName>
</protein>
<feature type="compositionally biased region" description="Polar residues" evidence="1">
    <location>
        <begin position="337"/>
        <end position="374"/>
    </location>
</feature>
<proteinExistence type="predicted"/>
<keyword evidence="4" id="KW-1185">Reference proteome</keyword>
<sequence>MAEKRKLPARAGREPAAKRRVSEAATPSQKKKASTPRVPSPAPPPPPPEPVEAPLPISIKDSESVPVLRERQPATLSDEEYQSYAESAVLLAALERSKKKWLSDGILVRYYTKPKKTKREQIEKNNPPKDSMTRVGPCDVTIGPHLFDAMIYTVKDPNAPPAIQYAPPQKQMVHYGHPNNFQQYQPYPGNQKRPPYPPTPQGRPPHGYPGTHAPPSQHRGPNQAQPQPGQRPPQPAGQPAKPSPDPVIQMLATRAAADPELKALMRVVASSQASQEQLRAFQAHIDELNAIIKAREQERLRNAAAASKQSPAASQPATPAPPAPQPRPASPQVVIDQRQSSVTNTPSQGQGSTSQPVPPTQTLSKETHPQPVSNSKAPPPPTTASTKAPVTGPPQPVPQPQTPAPSQPTSLQAPSSSQTSATTPAVKQEPGTPGPTIPQATRSSSAQPAVSAPSATPGPVSTPTPNAASQVQSPAVQPPQSANNIQQQVPRPGPPYPPYQQQASYGTQPAGHSRPPQYGSPTPYYRPQAPPARTTPTPLNYKSVVFEFTSPLTPYGSSTSGHAGSGDRYLFPEHSILEWLPNENTILASFLIVKKVDPNTPFPIETAPDAGTGRTKGKGASKSKKGAKAEKAAETPAPADAPPKQEPSDNKADVKEGQSETPSTPSGKPSSDANLKEYWQPVTFRIHAANPRILEPLTRVVKPADEVRKYMNEIMDRAERAPDGFPAFRLPYEDAREAFETESTPVSTVATGASSRIRPSKAVVKPLEEESEVEKDVVEVEEEEDLMDFYGAPMGMPPLRV</sequence>
<reference evidence="3" key="2">
    <citation type="journal article" date="2023" name="IMA Fungus">
        <title>Comparative genomic study of the Penicillium genus elucidates a diverse pangenome and 15 lateral gene transfer events.</title>
        <authorList>
            <person name="Petersen C."/>
            <person name="Sorensen T."/>
            <person name="Nielsen M.R."/>
            <person name="Sondergaard T.E."/>
            <person name="Sorensen J.L."/>
            <person name="Fitzpatrick D.A."/>
            <person name="Frisvad J.C."/>
            <person name="Nielsen K.L."/>
        </authorList>
    </citation>
    <scope>NUCLEOTIDE SEQUENCE</scope>
    <source>
        <strain evidence="3">IBT 16125</strain>
    </source>
</reference>
<feature type="compositionally biased region" description="Low complexity" evidence="1">
    <location>
        <begin position="407"/>
        <end position="425"/>
    </location>
</feature>
<feature type="compositionally biased region" description="Low complexity" evidence="1">
    <location>
        <begin position="467"/>
        <end position="490"/>
    </location>
</feature>
<reference evidence="3" key="1">
    <citation type="submission" date="2022-12" db="EMBL/GenBank/DDBJ databases">
        <authorList>
            <person name="Petersen C."/>
        </authorList>
    </citation>
    <scope>NUCLEOTIDE SEQUENCE</scope>
    <source>
        <strain evidence="3">IBT 16125</strain>
    </source>
</reference>
<feature type="compositionally biased region" description="Polar residues" evidence="1">
    <location>
        <begin position="659"/>
        <end position="673"/>
    </location>
</feature>
<feature type="compositionally biased region" description="Pro residues" evidence="1">
    <location>
        <begin position="194"/>
        <end position="207"/>
    </location>
</feature>
<evidence type="ECO:0000259" key="2">
    <source>
        <dbReference type="Pfam" id="PF24707"/>
    </source>
</evidence>
<dbReference type="PANTHER" id="PTHR28108:SF1">
    <property type="entry name" value="SWR1-COMPLEX PROTEIN 3"/>
    <property type="match status" value="1"/>
</dbReference>
<dbReference type="EMBL" id="JAPVEA010000001">
    <property type="protein sequence ID" value="KAJ5465121.1"/>
    <property type="molecule type" value="Genomic_DNA"/>
</dbReference>
<name>A0AAD6CGV0_9EURO</name>
<feature type="compositionally biased region" description="Pro residues" evidence="1">
    <location>
        <begin position="318"/>
        <end position="329"/>
    </location>
</feature>
<feature type="region of interest" description="Disordered" evidence="1">
    <location>
        <begin position="172"/>
        <end position="246"/>
    </location>
</feature>
<feature type="compositionally biased region" description="Basic and acidic residues" evidence="1">
    <location>
        <begin position="60"/>
        <end position="72"/>
    </location>
</feature>